<dbReference type="EMBL" id="JACHWY010000002">
    <property type="protein sequence ID" value="MBB3047836.1"/>
    <property type="molecule type" value="Genomic_DNA"/>
</dbReference>
<accession>A0A7W4Z7E5</accession>
<keyword evidence="3" id="KW-1185">Reference proteome</keyword>
<evidence type="ECO:0008006" key="4">
    <source>
        <dbReference type="Google" id="ProtNLM"/>
    </source>
</evidence>
<sequence length="538" mass="58568">MANRNHSLLRRFALATWTLAALSLLASPVPDAEAKRPALPERQAATTAISPGNIIKLSAGQDFQDALNTASPGDVILLTAGATFSGPFTLPAKPGTDETTSRWITIRSSASPPMLPEAGQRVSPAHAGAMATLTSSRGAIISTQPGARFYRFIGIKFTPASSSDGVWLKELVRLDNHTLSSPWRNTVPQARHFIFERCYFHGDARVGTRRGVVLNAGSTAILDSHFSDFKIRGEDSQAIVGWNGTGPYLIRNNYLEAAGENIMFGGGDPSVENLVPSDITITGNHLTKPLSWRSSDRWTIKNLLELKNARRVLIQGNLLEYNWPQAQNGFSVLFTVRNQDGSAPWSTVEDITFSHNIIRHVASGINILGHDDHHPSQQTRRILIHNNVFYDIGGDWGEGRLLQLLEGAADISFTHNTALVSGNVLTAEGRPNPDLIFTRNIVSHNAYGIVGRDKSPGSASLAFYFPNARINRNIFIGGSARFYPGDNYFPKTITRVGFADPKSHDYRLAETGVPDAGASIAELCGFISNADKPVFCEQ</sequence>
<dbReference type="InterPro" id="IPR012334">
    <property type="entry name" value="Pectin_lyas_fold"/>
</dbReference>
<evidence type="ECO:0000256" key="1">
    <source>
        <dbReference type="SAM" id="SignalP"/>
    </source>
</evidence>
<feature type="chain" id="PRO_5031496954" description="Right handed beta helix region" evidence="1">
    <location>
        <begin position="27"/>
        <end position="538"/>
    </location>
</feature>
<dbReference type="RefSeq" id="WP_183410594.1">
    <property type="nucleotide sequence ID" value="NZ_JACHWY010000002.1"/>
</dbReference>
<evidence type="ECO:0000313" key="2">
    <source>
        <dbReference type="EMBL" id="MBB3047836.1"/>
    </source>
</evidence>
<dbReference type="SUPFAM" id="SSF51126">
    <property type="entry name" value="Pectin lyase-like"/>
    <property type="match status" value="1"/>
</dbReference>
<comment type="caution">
    <text evidence="2">The sequence shown here is derived from an EMBL/GenBank/DDBJ whole genome shotgun (WGS) entry which is preliminary data.</text>
</comment>
<evidence type="ECO:0000313" key="3">
    <source>
        <dbReference type="Proteomes" id="UP000537130"/>
    </source>
</evidence>
<dbReference type="AlphaFoldDB" id="A0A7W4Z7E5"/>
<dbReference type="Proteomes" id="UP000537130">
    <property type="component" value="Unassembled WGS sequence"/>
</dbReference>
<name>A0A7W4Z7E5_9GAMM</name>
<feature type="signal peptide" evidence="1">
    <location>
        <begin position="1"/>
        <end position="26"/>
    </location>
</feature>
<dbReference type="InterPro" id="IPR011050">
    <property type="entry name" value="Pectin_lyase_fold/virulence"/>
</dbReference>
<gene>
    <name evidence="2" type="ORF">FHR99_002102</name>
</gene>
<reference evidence="2 3" key="1">
    <citation type="submission" date="2020-08" db="EMBL/GenBank/DDBJ databases">
        <title>Genomic Encyclopedia of Type Strains, Phase III (KMG-III): the genomes of soil and plant-associated and newly described type strains.</title>
        <authorList>
            <person name="Whitman W."/>
        </authorList>
    </citation>
    <scope>NUCLEOTIDE SEQUENCE [LARGE SCALE GENOMIC DNA]</scope>
    <source>
        <strain evidence="2 3">CECT 8654</strain>
    </source>
</reference>
<protein>
    <recommendedName>
        <fullName evidence="4">Right handed beta helix region</fullName>
    </recommendedName>
</protein>
<proteinExistence type="predicted"/>
<dbReference type="Gene3D" id="2.160.20.10">
    <property type="entry name" value="Single-stranded right-handed beta-helix, Pectin lyase-like"/>
    <property type="match status" value="1"/>
</dbReference>
<keyword evidence="1" id="KW-0732">Signal</keyword>
<organism evidence="2 3">
    <name type="scientific">Litorivivens lipolytica</name>
    <dbReference type="NCBI Taxonomy" id="1524264"/>
    <lineage>
        <taxon>Bacteria</taxon>
        <taxon>Pseudomonadati</taxon>
        <taxon>Pseudomonadota</taxon>
        <taxon>Gammaproteobacteria</taxon>
        <taxon>Litorivivens</taxon>
    </lineage>
</organism>